<protein>
    <recommendedName>
        <fullName evidence="8">Small-subunit processome Utp12 domain-containing protein</fullName>
    </recommendedName>
</protein>
<dbReference type="SMART" id="SM00320">
    <property type="entry name" value="WD40"/>
    <property type="match status" value="9"/>
</dbReference>
<dbReference type="InterPro" id="IPR019775">
    <property type="entry name" value="WD40_repeat_CS"/>
</dbReference>
<gene>
    <name evidence="9" type="ORF">Bca52824_070407</name>
</gene>
<feature type="repeat" description="WD" evidence="6">
    <location>
        <begin position="492"/>
        <end position="533"/>
    </location>
</feature>
<dbReference type="Pfam" id="PF04003">
    <property type="entry name" value="Utp12"/>
    <property type="match status" value="1"/>
</dbReference>
<comment type="similarity">
    <text evidence="5">Belongs to the WD repeat WDR3/UTP12 family.</text>
</comment>
<evidence type="ECO:0000313" key="10">
    <source>
        <dbReference type="Proteomes" id="UP000886595"/>
    </source>
</evidence>
<dbReference type="Pfam" id="PF00400">
    <property type="entry name" value="WD40"/>
    <property type="match status" value="3"/>
</dbReference>
<dbReference type="PRINTS" id="PR00320">
    <property type="entry name" value="GPROTEINBRPT"/>
</dbReference>
<feature type="region of interest" description="Disordered" evidence="7">
    <location>
        <begin position="808"/>
        <end position="827"/>
    </location>
</feature>
<dbReference type="InterPro" id="IPR051570">
    <property type="entry name" value="TBC1_cilium_biogenesis"/>
</dbReference>
<evidence type="ECO:0000256" key="3">
    <source>
        <dbReference type="ARBA" id="ARBA00022737"/>
    </source>
</evidence>
<dbReference type="Proteomes" id="UP000886595">
    <property type="component" value="Unassembled WGS sequence"/>
</dbReference>
<dbReference type="InterPro" id="IPR020472">
    <property type="entry name" value="WD40_PAC1"/>
</dbReference>
<proteinExistence type="inferred from homology"/>
<keyword evidence="3" id="KW-0677">Repeat</keyword>
<evidence type="ECO:0000256" key="5">
    <source>
        <dbReference type="ARBA" id="ARBA00038229"/>
    </source>
</evidence>
<dbReference type="PANTHER" id="PTHR19853">
    <property type="entry name" value="WD REPEAT CONTAINING PROTEIN 3 WDR3"/>
    <property type="match status" value="1"/>
</dbReference>
<dbReference type="CDD" id="cd00200">
    <property type="entry name" value="WD40"/>
    <property type="match status" value="1"/>
</dbReference>
<dbReference type="GO" id="GO:0030490">
    <property type="term" value="P:maturation of SSU-rRNA"/>
    <property type="evidence" value="ECO:0007669"/>
    <property type="project" value="TreeGrafter"/>
</dbReference>
<comment type="caution">
    <text evidence="9">The sequence shown here is derived from an EMBL/GenBank/DDBJ whole genome shotgun (WGS) entry which is preliminary data.</text>
</comment>
<dbReference type="GO" id="GO:0034388">
    <property type="term" value="C:Pwp2p-containing subcomplex of 90S preribosome"/>
    <property type="evidence" value="ECO:0007669"/>
    <property type="project" value="TreeGrafter"/>
</dbReference>
<keyword evidence="10" id="KW-1185">Reference proteome</keyword>
<dbReference type="InterPro" id="IPR011047">
    <property type="entry name" value="Quinoprotein_ADH-like_sf"/>
</dbReference>
<evidence type="ECO:0000313" key="9">
    <source>
        <dbReference type="EMBL" id="KAG2263328.1"/>
    </source>
</evidence>
<feature type="repeat" description="WD" evidence="6">
    <location>
        <begin position="103"/>
        <end position="136"/>
    </location>
</feature>
<sequence length="864" mass="95641">MVKAYLRYDQASSFGVITSLESNISYDSTGKHVLAPALEKVGIWHVRQGICTKTLSPSSSSRLGKSLAVTSIASSASTSVAVGYADESIRIWHSEKGTCEATLNGHKGAVTALRYNKSGSMFASGSKDNDVILWDVIADLVFLDDGKKLVTSSKDKFLRVWDLRPNTNTSLGSLVSDSNANGDHLTESKWGVLLPFGEIERQTKVRVASVRKEKKSSKDEVETEKADTVTVPTVPDVFKLLQVIRAGRKISSFSFCPITPRDSLATLALSVNNNSLEFYTLKSSENEKTATIEHQGHRSDVRSVALSDDNALLMSTSHSEVKIWNPSTGSCLGTIDSGYGVCSLIVPKSKYGIVGTKSGVLEIIDIGSDTKVEEVEAHGGTIWPIARIPDDTGFVTDAKQLTVSKVRSMKMNDDVLAVAISPDAKHIAVALLDSTVKVFYVDSLKFFLSLYGHKLPVMCIDISSDGELIITGSQDKNIKIWGLDFGDCHKSIFAHDDSVMGVKFVRNTHYLFGVGKDRLVKYWDADKFELLLTLGGHHAEIWCFAVSNRGDFLVTGSHDRSMRRWDRTEEPFFLEGEKEKRLEELFESEIDNSGENRHGGSQEEITEEGVAGLAKKTTVDVLSAADSIIEALEVADNEKNRVAEYEEEKLRGKVPDLAPNIVMLGLSPSEFVLKTISKEKTNDLEHILLPLPFSDALKLLSYIESWTLIPDKVELVSRIATIVLQTHHNQLVTTPAARPILSVLKDILHAKVKVKTIFVTMQEFLDTIGFNLAAMDHLKQMMASRSDAPFRDAKAKLMEIRPQQAKRMEARLDTKTERKRKKKQKRLEVDGHGHAWASLFILLSYLFFNCNVKGLKVKIQNFAV</sequence>
<keyword evidence="2 6" id="KW-0853">WD repeat</keyword>
<dbReference type="FunFam" id="2.130.10.10:FF:000755">
    <property type="entry name" value="WD repeat-containing protein 3"/>
    <property type="match status" value="1"/>
</dbReference>
<dbReference type="InterPro" id="IPR007148">
    <property type="entry name" value="SSU_processome_Utp12"/>
</dbReference>
<dbReference type="PROSITE" id="PS00678">
    <property type="entry name" value="WD_REPEATS_1"/>
    <property type="match status" value="1"/>
</dbReference>
<dbReference type="OrthoDB" id="407922at2759"/>
<dbReference type="AlphaFoldDB" id="A0A8X7Q821"/>
<dbReference type="SUPFAM" id="SSF50998">
    <property type="entry name" value="Quinoprotein alcohol dehydrogenase-like"/>
    <property type="match status" value="1"/>
</dbReference>
<name>A0A8X7Q821_BRACI</name>
<dbReference type="InterPro" id="IPR015943">
    <property type="entry name" value="WD40/YVTN_repeat-like_dom_sf"/>
</dbReference>
<evidence type="ECO:0000259" key="8">
    <source>
        <dbReference type="Pfam" id="PF04003"/>
    </source>
</evidence>
<feature type="repeat" description="WD" evidence="6">
    <location>
        <begin position="534"/>
        <end position="566"/>
    </location>
</feature>
<organism evidence="9 10">
    <name type="scientific">Brassica carinata</name>
    <name type="common">Ethiopian mustard</name>
    <name type="synonym">Abyssinian cabbage</name>
    <dbReference type="NCBI Taxonomy" id="52824"/>
    <lineage>
        <taxon>Eukaryota</taxon>
        <taxon>Viridiplantae</taxon>
        <taxon>Streptophyta</taxon>
        <taxon>Embryophyta</taxon>
        <taxon>Tracheophyta</taxon>
        <taxon>Spermatophyta</taxon>
        <taxon>Magnoliopsida</taxon>
        <taxon>eudicotyledons</taxon>
        <taxon>Gunneridae</taxon>
        <taxon>Pentapetalae</taxon>
        <taxon>rosids</taxon>
        <taxon>malvids</taxon>
        <taxon>Brassicales</taxon>
        <taxon>Brassicaceae</taxon>
        <taxon>Brassiceae</taxon>
        <taxon>Brassica</taxon>
    </lineage>
</organism>
<dbReference type="Pfam" id="PF25172">
    <property type="entry name" value="Beta-prop_WDR3_2nd"/>
    <property type="match status" value="1"/>
</dbReference>
<dbReference type="GO" id="GO:0032040">
    <property type="term" value="C:small-subunit processome"/>
    <property type="evidence" value="ECO:0007669"/>
    <property type="project" value="TreeGrafter"/>
</dbReference>
<dbReference type="GO" id="GO:0030515">
    <property type="term" value="F:snoRNA binding"/>
    <property type="evidence" value="ECO:0007669"/>
    <property type="project" value="TreeGrafter"/>
</dbReference>
<dbReference type="InterPro" id="IPR001680">
    <property type="entry name" value="WD40_rpt"/>
</dbReference>
<feature type="repeat" description="WD" evidence="6">
    <location>
        <begin position="294"/>
        <end position="334"/>
    </location>
</feature>
<dbReference type="PANTHER" id="PTHR19853:SF0">
    <property type="entry name" value="WD REPEAT-CONTAINING PROTEIN 3"/>
    <property type="match status" value="1"/>
</dbReference>
<dbReference type="PROSITE" id="PS50294">
    <property type="entry name" value="WD_REPEATS_REGION"/>
    <property type="match status" value="4"/>
</dbReference>
<comment type="subcellular location">
    <subcellularLocation>
        <location evidence="1">Nucleus</location>
        <location evidence="1">Nucleolus</location>
    </subcellularLocation>
</comment>
<reference evidence="9 10" key="1">
    <citation type="submission" date="2020-02" db="EMBL/GenBank/DDBJ databases">
        <authorList>
            <person name="Ma Q."/>
            <person name="Huang Y."/>
            <person name="Song X."/>
            <person name="Pei D."/>
        </authorList>
    </citation>
    <scope>NUCLEOTIDE SEQUENCE [LARGE SCALE GENOMIC DNA]</scope>
    <source>
        <strain evidence="9">Sxm20200214</strain>
        <tissue evidence="9">Leaf</tissue>
    </source>
</reference>
<dbReference type="Gene3D" id="2.130.10.10">
    <property type="entry name" value="YVTN repeat-like/Quinoprotein amine dehydrogenase"/>
    <property type="match status" value="3"/>
</dbReference>
<evidence type="ECO:0000256" key="7">
    <source>
        <dbReference type="SAM" id="MobiDB-lite"/>
    </source>
</evidence>
<evidence type="ECO:0000256" key="4">
    <source>
        <dbReference type="ARBA" id="ARBA00023242"/>
    </source>
</evidence>
<feature type="repeat" description="WD" evidence="6">
    <location>
        <begin position="137"/>
        <end position="171"/>
    </location>
</feature>
<dbReference type="PROSITE" id="PS50082">
    <property type="entry name" value="WD_REPEATS_2"/>
    <property type="match status" value="6"/>
</dbReference>
<accession>A0A8X7Q821</accession>
<dbReference type="EMBL" id="JAAMPC010000014">
    <property type="protein sequence ID" value="KAG2263328.1"/>
    <property type="molecule type" value="Genomic_DNA"/>
</dbReference>
<evidence type="ECO:0000256" key="2">
    <source>
        <dbReference type="ARBA" id="ARBA00022574"/>
    </source>
</evidence>
<feature type="domain" description="Small-subunit processome Utp12" evidence="8">
    <location>
        <begin position="669"/>
        <end position="779"/>
    </location>
</feature>
<evidence type="ECO:0000256" key="1">
    <source>
        <dbReference type="ARBA" id="ARBA00004604"/>
    </source>
</evidence>
<feature type="repeat" description="WD" evidence="6">
    <location>
        <begin position="450"/>
        <end position="491"/>
    </location>
</feature>
<evidence type="ECO:0000256" key="6">
    <source>
        <dbReference type="PROSITE-ProRule" id="PRU00221"/>
    </source>
</evidence>
<keyword evidence="4" id="KW-0539">Nucleus</keyword>